<dbReference type="GO" id="GO:0005576">
    <property type="term" value="C:extracellular region"/>
    <property type="evidence" value="ECO:0007669"/>
    <property type="project" value="UniProtKB-SubCell"/>
</dbReference>
<dbReference type="KEGG" id="nfl:COO91_09531"/>
<evidence type="ECO:0000313" key="3">
    <source>
        <dbReference type="EMBL" id="AUB43356.1"/>
    </source>
</evidence>
<geneLocation type="plasmid" evidence="4">
    <name>pnfsy05</name>
</geneLocation>
<dbReference type="Proteomes" id="UP000232003">
    <property type="component" value="Plasmid pNFSY05"/>
</dbReference>
<comment type="subcellular location">
    <subcellularLocation>
        <location evidence="1">Secreted</location>
    </subcellularLocation>
</comment>
<sequence>MKTFKGTSGSDYLIGTEKNNIIYGYEGDDALIGGSGNDKLVGGGGNDILTGGEGQDTFELYSSGNGIDTITDYSANDILIVDDPPIDVFLNRSSGNGRSNRYSNSSLPKSGIVGIDNPTLTVSVGFEFIRSGYLTYNPNTGALFYLLEQFERQLAWLPTNLDINIIRS</sequence>
<dbReference type="Pfam" id="PF00353">
    <property type="entry name" value="HemolysinCabind"/>
    <property type="match status" value="1"/>
</dbReference>
<dbReference type="InterPro" id="IPR001343">
    <property type="entry name" value="Hemolysn_Ca-bd"/>
</dbReference>
<dbReference type="PROSITE" id="PS00330">
    <property type="entry name" value="HEMOLYSIN_CALCIUM"/>
    <property type="match status" value="2"/>
</dbReference>
<organism evidence="3 4">
    <name type="scientific">Nostoc flagelliforme CCNUN1</name>
    <dbReference type="NCBI Taxonomy" id="2038116"/>
    <lineage>
        <taxon>Bacteria</taxon>
        <taxon>Bacillati</taxon>
        <taxon>Cyanobacteriota</taxon>
        <taxon>Cyanophyceae</taxon>
        <taxon>Nostocales</taxon>
        <taxon>Nostocaceae</taxon>
        <taxon>Nostoc</taxon>
    </lineage>
</organism>
<proteinExistence type="predicted"/>
<evidence type="ECO:0000313" key="4">
    <source>
        <dbReference type="Proteomes" id="UP000232003"/>
    </source>
</evidence>
<dbReference type="SUPFAM" id="SSF51120">
    <property type="entry name" value="beta-Roll"/>
    <property type="match status" value="1"/>
</dbReference>
<dbReference type="OrthoDB" id="423639at2"/>
<name>A0A2K8T6L6_9NOSO</name>
<dbReference type="InterPro" id="IPR018511">
    <property type="entry name" value="Hemolysin-typ_Ca-bd_CS"/>
</dbReference>
<dbReference type="PANTHER" id="PTHR38340:SF1">
    <property type="entry name" value="S-LAYER PROTEIN"/>
    <property type="match status" value="1"/>
</dbReference>
<gene>
    <name evidence="3" type="ORF">COO91_09531</name>
</gene>
<reference evidence="3 4" key="1">
    <citation type="submission" date="2017-11" db="EMBL/GenBank/DDBJ databases">
        <title>Complete genome of a free-living desiccation-tolerant cyanobacterium and its photosynthetic adaptation to extreme terrestrial habitat.</title>
        <authorList>
            <person name="Shang J."/>
        </authorList>
    </citation>
    <scope>NUCLEOTIDE SEQUENCE [LARGE SCALE GENOMIC DNA]</scope>
    <source>
        <strain evidence="3 4">CCNUN1</strain>
        <plasmid evidence="4">pnfsy05</plasmid>
    </source>
</reference>
<evidence type="ECO:0000256" key="2">
    <source>
        <dbReference type="ARBA" id="ARBA00022525"/>
    </source>
</evidence>
<evidence type="ECO:0000256" key="1">
    <source>
        <dbReference type="ARBA" id="ARBA00004613"/>
    </source>
</evidence>
<keyword evidence="3" id="KW-0614">Plasmid</keyword>
<dbReference type="RefSeq" id="WP_100903522.1">
    <property type="nucleotide sequence ID" value="NZ_CAWNNC010000006.1"/>
</dbReference>
<accession>A0A2K8T6L6</accession>
<dbReference type="AlphaFoldDB" id="A0A2K8T6L6"/>
<dbReference type="PANTHER" id="PTHR38340">
    <property type="entry name" value="S-LAYER PROTEIN"/>
    <property type="match status" value="1"/>
</dbReference>
<dbReference type="EMBL" id="CP024790">
    <property type="protein sequence ID" value="AUB43356.1"/>
    <property type="molecule type" value="Genomic_DNA"/>
</dbReference>
<keyword evidence="4" id="KW-1185">Reference proteome</keyword>
<keyword evidence="2" id="KW-0964">Secreted</keyword>
<dbReference type="GO" id="GO:0005509">
    <property type="term" value="F:calcium ion binding"/>
    <property type="evidence" value="ECO:0007669"/>
    <property type="project" value="InterPro"/>
</dbReference>
<dbReference type="InterPro" id="IPR050557">
    <property type="entry name" value="RTX_toxin/Mannuronan_C5-epim"/>
</dbReference>
<dbReference type="InterPro" id="IPR011049">
    <property type="entry name" value="Serralysin-like_metalloprot_C"/>
</dbReference>
<dbReference type="PRINTS" id="PR00313">
    <property type="entry name" value="CABNDNGRPT"/>
</dbReference>
<protein>
    <submittedName>
        <fullName evidence="3">Secreted protein containing bacterial Ig-like domain and vWFA domain</fullName>
    </submittedName>
</protein>
<dbReference type="Gene3D" id="2.150.10.10">
    <property type="entry name" value="Serralysin-like metalloprotease, C-terminal"/>
    <property type="match status" value="1"/>
</dbReference>